<dbReference type="eggNOG" id="COG1766">
    <property type="taxonomic scope" value="Bacteria"/>
</dbReference>
<comment type="subunit">
    <text evidence="11">The basal body constitutes a major portion of the flagellar organelle and consists of four rings (L,P,S, and M) mounted on a central rod. The M ring is integral to the inner membrane of the cell and may be connected to the flagellar rod via the S ring. The S (supramembrane ring) lies just distal to the M ring. The L and P rings lie in the outer membrane and the periplasmic space, respectively.</text>
</comment>
<dbReference type="InterPro" id="IPR043427">
    <property type="entry name" value="YscJ/FliF"/>
</dbReference>
<dbReference type="GO" id="GO:0005886">
    <property type="term" value="C:plasma membrane"/>
    <property type="evidence" value="ECO:0007669"/>
    <property type="project" value="UniProtKB-SubCell"/>
</dbReference>
<feature type="domain" description="Flagellar M-ring C-terminal" evidence="15">
    <location>
        <begin position="237"/>
        <end position="357"/>
    </location>
</feature>
<dbReference type="InterPro" id="IPR045851">
    <property type="entry name" value="AMP-bd_C_sf"/>
</dbReference>
<dbReference type="InterPro" id="IPR000067">
    <property type="entry name" value="FlgMring_FliF"/>
</dbReference>
<evidence type="ECO:0000256" key="10">
    <source>
        <dbReference type="ARBA" id="ARBA00023143"/>
    </source>
</evidence>
<dbReference type="Gene3D" id="3.30.300.30">
    <property type="match status" value="1"/>
</dbReference>
<dbReference type="PRINTS" id="PR01009">
    <property type="entry name" value="FLGMRINGFLIF"/>
</dbReference>
<evidence type="ECO:0000256" key="9">
    <source>
        <dbReference type="ARBA" id="ARBA00023136"/>
    </source>
</evidence>
<evidence type="ECO:0000256" key="5">
    <source>
        <dbReference type="ARBA" id="ARBA00017949"/>
    </source>
</evidence>
<proteinExistence type="inferred from homology"/>
<evidence type="ECO:0000256" key="7">
    <source>
        <dbReference type="ARBA" id="ARBA00022692"/>
    </source>
</evidence>
<dbReference type="Pfam" id="PF08345">
    <property type="entry name" value="YscJ_FliF_C"/>
    <property type="match status" value="1"/>
</dbReference>
<evidence type="ECO:0000256" key="1">
    <source>
        <dbReference type="ARBA" id="ARBA00003820"/>
    </source>
</evidence>
<comment type="similarity">
    <text evidence="4">Belongs to the FliF family.</text>
</comment>
<dbReference type="InterPro" id="IPR006182">
    <property type="entry name" value="FliF_N_dom"/>
</dbReference>
<dbReference type="GO" id="GO:0071973">
    <property type="term" value="P:bacterial-type flagellum-dependent cell motility"/>
    <property type="evidence" value="ECO:0007669"/>
    <property type="project" value="InterPro"/>
</dbReference>
<dbReference type="PATRIC" id="fig|1217703.3.peg.1444"/>
<evidence type="ECO:0000259" key="14">
    <source>
        <dbReference type="Pfam" id="PF01514"/>
    </source>
</evidence>
<feature type="transmembrane region" description="Helical" evidence="13">
    <location>
        <begin position="390"/>
        <end position="410"/>
    </location>
</feature>
<dbReference type="HOGENOM" id="CLU_028108_3_0_6"/>
<name>N9MLI2_9GAMM</name>
<dbReference type="Proteomes" id="UP000013261">
    <property type="component" value="Unassembled WGS sequence"/>
</dbReference>
<keyword evidence="9 13" id="KW-0472">Membrane</keyword>
<evidence type="ECO:0000256" key="2">
    <source>
        <dbReference type="ARBA" id="ARBA00004117"/>
    </source>
</evidence>
<evidence type="ECO:0000256" key="4">
    <source>
        <dbReference type="ARBA" id="ARBA00007971"/>
    </source>
</evidence>
<evidence type="ECO:0000256" key="11">
    <source>
        <dbReference type="ARBA" id="ARBA00025936"/>
    </source>
</evidence>
<keyword evidence="16" id="KW-0969">Cilium</keyword>
<protein>
    <recommendedName>
        <fullName evidence="5">Flagellar M-ring protein</fullName>
    </recommendedName>
</protein>
<dbReference type="AlphaFoldDB" id="N9MLI2"/>
<accession>N9MLI2</accession>
<feature type="compositionally biased region" description="Polar residues" evidence="12">
    <location>
        <begin position="275"/>
        <end position="290"/>
    </location>
</feature>
<feature type="domain" description="Flagellar M-ring N-terminal" evidence="14">
    <location>
        <begin position="31"/>
        <end position="202"/>
    </location>
</feature>
<dbReference type="GO" id="GO:0003774">
    <property type="term" value="F:cytoskeletal motor activity"/>
    <property type="evidence" value="ECO:0007669"/>
    <property type="project" value="InterPro"/>
</dbReference>
<evidence type="ECO:0000256" key="8">
    <source>
        <dbReference type="ARBA" id="ARBA00022989"/>
    </source>
</evidence>
<dbReference type="Pfam" id="PF01514">
    <property type="entry name" value="YscJ_FliF"/>
    <property type="match status" value="1"/>
</dbReference>
<evidence type="ECO:0000256" key="3">
    <source>
        <dbReference type="ARBA" id="ARBA00004651"/>
    </source>
</evidence>
<gene>
    <name evidence="16" type="ORF">F904_01503</name>
</gene>
<evidence type="ECO:0000313" key="17">
    <source>
        <dbReference type="Proteomes" id="UP000013261"/>
    </source>
</evidence>
<organism evidence="16 17">
    <name type="scientific">Acinetobacter dispersus</name>
    <dbReference type="NCBI Taxonomy" id="70348"/>
    <lineage>
        <taxon>Bacteria</taxon>
        <taxon>Pseudomonadati</taxon>
        <taxon>Pseudomonadota</taxon>
        <taxon>Gammaproteobacteria</taxon>
        <taxon>Moraxellales</taxon>
        <taxon>Moraxellaceae</taxon>
        <taxon>Acinetobacter</taxon>
    </lineage>
</organism>
<dbReference type="NCBIfam" id="TIGR00206">
    <property type="entry name" value="fliF"/>
    <property type="match status" value="1"/>
</dbReference>
<comment type="function">
    <text evidence="1">The M ring may be actively involved in energy transduction.</text>
</comment>
<dbReference type="RefSeq" id="WP_005187057.1">
    <property type="nucleotide sequence ID" value="NZ_KB850050.1"/>
</dbReference>
<keyword evidence="8 13" id="KW-1133">Transmembrane helix</keyword>
<dbReference type="OrthoDB" id="8554211at2"/>
<keyword evidence="16" id="KW-0966">Cell projection</keyword>
<evidence type="ECO:0000256" key="6">
    <source>
        <dbReference type="ARBA" id="ARBA00022475"/>
    </source>
</evidence>
<dbReference type="PANTHER" id="PTHR30046:SF0">
    <property type="entry name" value="FLAGELLAR M-RING PROTEIN"/>
    <property type="match status" value="1"/>
</dbReference>
<evidence type="ECO:0000259" key="15">
    <source>
        <dbReference type="Pfam" id="PF08345"/>
    </source>
</evidence>
<keyword evidence="16" id="KW-0282">Flagellum</keyword>
<reference evidence="16 17" key="1">
    <citation type="submission" date="2013-02" db="EMBL/GenBank/DDBJ databases">
        <title>The Genome Sequence of Acinetobacter sp. ANC 4105.</title>
        <authorList>
            <consortium name="The Broad Institute Genome Sequencing Platform"/>
            <consortium name="The Broad Institute Genome Sequencing Center for Infectious Disease"/>
            <person name="Cerqueira G."/>
            <person name="Feldgarden M."/>
            <person name="Courvalin P."/>
            <person name="Perichon B."/>
            <person name="Grillot-Courvalin C."/>
            <person name="Clermont D."/>
            <person name="Rocha E."/>
            <person name="Yoon E.-J."/>
            <person name="Nemec A."/>
            <person name="Walker B."/>
            <person name="Young S.K."/>
            <person name="Zeng Q."/>
            <person name="Gargeya S."/>
            <person name="Fitzgerald M."/>
            <person name="Haas B."/>
            <person name="Abouelleil A."/>
            <person name="Alvarado L."/>
            <person name="Arachchi H.M."/>
            <person name="Berlin A.M."/>
            <person name="Chapman S.B."/>
            <person name="Dewar J."/>
            <person name="Goldberg J."/>
            <person name="Griggs A."/>
            <person name="Gujja S."/>
            <person name="Hansen M."/>
            <person name="Howarth C."/>
            <person name="Imamovic A."/>
            <person name="Larimer J."/>
            <person name="McCowan C."/>
            <person name="Murphy C."/>
            <person name="Neiman D."/>
            <person name="Pearson M."/>
            <person name="Priest M."/>
            <person name="Roberts A."/>
            <person name="Saif S."/>
            <person name="Shea T."/>
            <person name="Sisk P."/>
            <person name="Sykes S."/>
            <person name="Wortman J."/>
            <person name="Nusbaum C."/>
            <person name="Birren B."/>
        </authorList>
    </citation>
    <scope>NUCLEOTIDE SEQUENCE [LARGE SCALE GENOMIC DNA]</scope>
    <source>
        <strain evidence="16 17">ANC 4105</strain>
    </source>
</reference>
<dbReference type="GO" id="GO:0009431">
    <property type="term" value="C:bacterial-type flagellum basal body, MS ring"/>
    <property type="evidence" value="ECO:0007669"/>
    <property type="project" value="InterPro"/>
</dbReference>
<keyword evidence="10" id="KW-0975">Bacterial flagellum</keyword>
<comment type="caution">
    <text evidence="16">The sequence shown here is derived from an EMBL/GenBank/DDBJ whole genome shotgun (WGS) entry which is preliminary data.</text>
</comment>
<sequence>MNFWGRKSAFFISGIIIVILGFIGACWWFLKPTYVPLLQQENKDIQASVINILDASSIPYSIKNNIVEVEESKVGDAKIALDKGGLSNPETVGFELFNETDYGMSDFAQKINFQRALEGELARSIMSMEGIKYARVHLTPEKDTIYEVDKATAKASVVIETKNSYQLNKDTVEGIQNLVSSAVSGLESKSVVLLNGSGEIVSNNLNNSASAFKRSEDVESKIEAKVRSILFQSFNISKVSVSANVQVNFDKRKVTSEKPILSDAGILFLNKKESSSTTSNGGDVSTSQKDSSNDNEYAVGKETSEIEYATGKISKISVGVVVPSTLSFVQLQNIQQVLEVGLGIDKKRGDNLVLVSSMLEPTEVKPEQMQQTDVPNNIVTPPNSSFLSPFYIVLIVSLFLIVMFIIFKVIGKKKNLRQEIDQISLSEEEREQVIVNLKYWLGKDGFK</sequence>
<comment type="subcellular location">
    <subcellularLocation>
        <location evidence="2">Bacterial flagellum basal body</location>
    </subcellularLocation>
    <subcellularLocation>
        <location evidence="3">Cell membrane</location>
        <topology evidence="3">Multi-pass membrane protein</topology>
    </subcellularLocation>
</comment>
<evidence type="ECO:0000256" key="12">
    <source>
        <dbReference type="SAM" id="MobiDB-lite"/>
    </source>
</evidence>
<feature type="region of interest" description="Disordered" evidence="12">
    <location>
        <begin position="273"/>
        <end position="298"/>
    </location>
</feature>
<keyword evidence="6" id="KW-1003">Cell membrane</keyword>
<evidence type="ECO:0000313" key="16">
    <source>
        <dbReference type="EMBL" id="ENW91566.1"/>
    </source>
</evidence>
<dbReference type="PROSITE" id="PS51257">
    <property type="entry name" value="PROKAR_LIPOPROTEIN"/>
    <property type="match status" value="1"/>
</dbReference>
<keyword evidence="17" id="KW-1185">Reference proteome</keyword>
<dbReference type="InterPro" id="IPR013556">
    <property type="entry name" value="Flag_M-ring_C"/>
</dbReference>
<dbReference type="PANTHER" id="PTHR30046">
    <property type="entry name" value="FLAGELLAR M-RING PROTEIN"/>
    <property type="match status" value="1"/>
</dbReference>
<dbReference type="EMBL" id="APRL01000013">
    <property type="protein sequence ID" value="ENW91566.1"/>
    <property type="molecule type" value="Genomic_DNA"/>
</dbReference>
<evidence type="ECO:0000256" key="13">
    <source>
        <dbReference type="SAM" id="Phobius"/>
    </source>
</evidence>
<keyword evidence="7 13" id="KW-0812">Transmembrane</keyword>
<feature type="transmembrane region" description="Helical" evidence="13">
    <location>
        <begin position="9"/>
        <end position="30"/>
    </location>
</feature>